<keyword evidence="4" id="KW-0408">Iron</keyword>
<evidence type="ECO:0000256" key="4">
    <source>
        <dbReference type="ARBA" id="ARBA00023004"/>
    </source>
</evidence>
<dbReference type="InterPro" id="IPR006656">
    <property type="entry name" value="Mopterin_OxRdtase"/>
</dbReference>
<dbReference type="InterPro" id="IPR050123">
    <property type="entry name" value="Prok_molybdopt-oxidoreductase"/>
</dbReference>
<dbReference type="InterPro" id="IPR006963">
    <property type="entry name" value="Mopterin_OxRdtase_4Fe-4S_dom"/>
</dbReference>
<evidence type="ECO:0000256" key="1">
    <source>
        <dbReference type="ARBA" id="ARBA00022485"/>
    </source>
</evidence>
<keyword evidence="2" id="KW-0479">Metal-binding</keyword>
<dbReference type="Gene3D" id="3.40.228.10">
    <property type="entry name" value="Dimethylsulfoxide Reductase, domain 2"/>
    <property type="match status" value="1"/>
</dbReference>
<dbReference type="SMART" id="SM00926">
    <property type="entry name" value="Molybdop_Fe4S4"/>
    <property type="match status" value="1"/>
</dbReference>
<dbReference type="PANTHER" id="PTHR43105">
    <property type="entry name" value="RESPIRATORY NITRATE REDUCTASE"/>
    <property type="match status" value="1"/>
</dbReference>
<name>A0ABZ2KH76_9BACT</name>
<keyword evidence="5" id="KW-0411">Iron-sulfur</keyword>
<evidence type="ECO:0000256" key="3">
    <source>
        <dbReference type="ARBA" id="ARBA00023002"/>
    </source>
</evidence>
<protein>
    <submittedName>
        <fullName evidence="7">Molybdopterin-dependent oxidoreductase</fullName>
    </submittedName>
</protein>
<dbReference type="InterPro" id="IPR009010">
    <property type="entry name" value="Asp_de-COase-like_dom_sf"/>
</dbReference>
<keyword evidence="1" id="KW-0004">4Fe-4S</keyword>
<reference evidence="7 8" key="1">
    <citation type="submission" date="2021-12" db="EMBL/GenBank/DDBJ databases">
        <title>Discovery of the Pendulisporaceae a myxobacterial family with distinct sporulation behavior and unique specialized metabolism.</title>
        <authorList>
            <person name="Garcia R."/>
            <person name="Popoff A."/>
            <person name="Bader C.D."/>
            <person name="Loehr J."/>
            <person name="Walesch S."/>
            <person name="Walt C."/>
            <person name="Boldt J."/>
            <person name="Bunk B."/>
            <person name="Haeckl F.J.F.P.J."/>
            <person name="Gunesch A.P."/>
            <person name="Birkelbach J."/>
            <person name="Nuebel U."/>
            <person name="Pietschmann T."/>
            <person name="Bach T."/>
            <person name="Mueller R."/>
        </authorList>
    </citation>
    <scope>NUCLEOTIDE SEQUENCE [LARGE SCALE GENOMIC DNA]</scope>
    <source>
        <strain evidence="7 8">MSr12523</strain>
    </source>
</reference>
<dbReference type="EMBL" id="CP089982">
    <property type="protein sequence ID" value="WXA96264.1"/>
    <property type="molecule type" value="Genomic_DNA"/>
</dbReference>
<dbReference type="SUPFAM" id="SSF53706">
    <property type="entry name" value="Formate dehydrogenase/DMSO reductase, domains 1-3"/>
    <property type="match status" value="1"/>
</dbReference>
<sequence length="752" mass="82558">MAATTDWKQTACILCECNCGLEVELGGEDGRHLVRLRGDKRHPVSQGYACEKAHRLDHYQHGPDRLTTPLRRRPDGTFEPIDWDTAIREVAARLAAVRDTYGGDTIFYYGGGGQGNHLPGAYSPTTRRALGSRWRSNALAQEKTGEFWVSDRMFGTYTRADFEHCDVGLFLGKNPWHSHSIPRARVTLKEIAKDPARTLIVIDPRRTETAELADIHLQVRPGRDAWLLAAMLHVIVTEDLVRHDFLEANAVEVEPTLDVLRAIPFGECCEHAGIDPELVRRAARIIGNARAFASFEDLGVQMNRQSTLVSYLHRLLVVFTGSIGRPGTHFAPTTLVQFMGGGASRRSPVANAPIIAGLVPCNLIAEEILSDHPKRYRAMIVEAANPAHSLADSKRFREAMAALDTVVVIDVAMSETAKQAHYVLPAATQFEKAEATFFNFDFPSNAFHLRPRLFDRPEGVLPEAEIHARLAEALGAVTEEMLAPLREAATRGLAAYAEAFAARLFSDPMYQWLAPVILYRTLKLPEAVREGAVMFALVLKKAFESPVQLARAGFSGTPIEAAVRLFEAILTSPSGVIFAVDEWSEVLQRIGTKDRKIHVSLPDLLEELEKCMRSGPNDHDERFPFVLSAGERRSFTANTIIRDPSWRKKDASGALRMNPEDAAALGVGDGDTVRLTTKRGSVIVATEISNAMQRGHVSLPNGMGAGPGGDGLLGGVAPNELTALEERDPFAGTPWHKHVPARIERTDGTALA</sequence>
<evidence type="ECO:0000256" key="5">
    <source>
        <dbReference type="ARBA" id="ARBA00023014"/>
    </source>
</evidence>
<dbReference type="PROSITE" id="PS51669">
    <property type="entry name" value="4FE4S_MOW_BIS_MGD"/>
    <property type="match status" value="1"/>
</dbReference>
<dbReference type="Gene3D" id="2.40.40.20">
    <property type="match status" value="1"/>
</dbReference>
<accession>A0ABZ2KH76</accession>
<dbReference type="Pfam" id="PF01568">
    <property type="entry name" value="Molydop_binding"/>
    <property type="match status" value="1"/>
</dbReference>
<dbReference type="Gene3D" id="3.40.50.740">
    <property type="match status" value="1"/>
</dbReference>
<keyword evidence="3" id="KW-0560">Oxidoreductase</keyword>
<evidence type="ECO:0000256" key="2">
    <source>
        <dbReference type="ARBA" id="ARBA00022723"/>
    </source>
</evidence>
<evidence type="ECO:0000313" key="7">
    <source>
        <dbReference type="EMBL" id="WXA96264.1"/>
    </source>
</evidence>
<dbReference type="PANTHER" id="PTHR43105:SF9">
    <property type="entry name" value="NADPH-FE(3+) OXIDOREDUCTASE SUBUNIT ALPHA"/>
    <property type="match status" value="1"/>
</dbReference>
<dbReference type="Proteomes" id="UP001379533">
    <property type="component" value="Chromosome"/>
</dbReference>
<dbReference type="Pfam" id="PF00384">
    <property type="entry name" value="Molybdopterin"/>
    <property type="match status" value="1"/>
</dbReference>
<gene>
    <name evidence="7" type="ORF">LZC95_05365</name>
</gene>
<dbReference type="RefSeq" id="WP_394846881.1">
    <property type="nucleotide sequence ID" value="NZ_CP089982.1"/>
</dbReference>
<dbReference type="SUPFAM" id="SSF50692">
    <property type="entry name" value="ADC-like"/>
    <property type="match status" value="1"/>
</dbReference>
<feature type="domain" description="4Fe-4S Mo/W bis-MGD-type" evidence="6">
    <location>
        <begin position="5"/>
        <end position="64"/>
    </location>
</feature>
<dbReference type="InterPro" id="IPR006657">
    <property type="entry name" value="MoPterin_dinucl-bd_dom"/>
</dbReference>
<evidence type="ECO:0000313" key="8">
    <source>
        <dbReference type="Proteomes" id="UP001379533"/>
    </source>
</evidence>
<dbReference type="Gene3D" id="2.20.25.90">
    <property type="entry name" value="ADC-like domains"/>
    <property type="match status" value="1"/>
</dbReference>
<keyword evidence="8" id="KW-1185">Reference proteome</keyword>
<dbReference type="Pfam" id="PF04879">
    <property type="entry name" value="Molybdop_Fe4S4"/>
    <property type="match status" value="1"/>
</dbReference>
<organism evidence="7 8">
    <name type="scientific">Pendulispora brunnea</name>
    <dbReference type="NCBI Taxonomy" id="2905690"/>
    <lineage>
        <taxon>Bacteria</taxon>
        <taxon>Pseudomonadati</taxon>
        <taxon>Myxococcota</taxon>
        <taxon>Myxococcia</taxon>
        <taxon>Myxococcales</taxon>
        <taxon>Sorangiineae</taxon>
        <taxon>Pendulisporaceae</taxon>
        <taxon>Pendulispora</taxon>
    </lineage>
</organism>
<evidence type="ECO:0000259" key="6">
    <source>
        <dbReference type="PROSITE" id="PS51669"/>
    </source>
</evidence>
<proteinExistence type="predicted"/>